<dbReference type="InterPro" id="IPR005545">
    <property type="entry name" value="YCII"/>
</dbReference>
<dbReference type="AlphaFoldDB" id="A0A109JXA5"/>
<comment type="similarity">
    <text evidence="1">Belongs to the YciI family.</text>
</comment>
<dbReference type="Proteomes" id="UP000057737">
    <property type="component" value="Unassembled WGS sequence"/>
</dbReference>
<accession>A0A109JXA5</accession>
<gene>
    <name evidence="3" type="ORF">AS156_03715</name>
</gene>
<dbReference type="RefSeq" id="WP_066506218.1">
    <property type="nucleotide sequence ID" value="NZ_LNCU01000046.1"/>
</dbReference>
<dbReference type="PANTHER" id="PTHR35174">
    <property type="entry name" value="BLL7171 PROTEIN-RELATED"/>
    <property type="match status" value="1"/>
</dbReference>
<dbReference type="OrthoDB" id="9807535at2"/>
<feature type="domain" description="YCII-related" evidence="2">
    <location>
        <begin position="1"/>
        <end position="90"/>
    </location>
</feature>
<name>A0A109JXA5_9BRAD</name>
<proteinExistence type="inferred from homology"/>
<comment type="caution">
    <text evidence="3">The sequence shown here is derived from an EMBL/GenBank/DDBJ whole genome shotgun (WGS) entry which is preliminary data.</text>
</comment>
<organism evidence="3 4">
    <name type="scientific">Bradyrhizobium macuxiense</name>
    <dbReference type="NCBI Taxonomy" id="1755647"/>
    <lineage>
        <taxon>Bacteria</taxon>
        <taxon>Pseudomonadati</taxon>
        <taxon>Pseudomonadota</taxon>
        <taxon>Alphaproteobacteria</taxon>
        <taxon>Hyphomicrobiales</taxon>
        <taxon>Nitrobacteraceae</taxon>
        <taxon>Bradyrhizobium</taxon>
    </lineage>
</organism>
<dbReference type="SUPFAM" id="SSF54909">
    <property type="entry name" value="Dimeric alpha+beta barrel"/>
    <property type="match status" value="1"/>
</dbReference>
<dbReference type="Gene3D" id="3.30.70.1060">
    <property type="entry name" value="Dimeric alpha+beta barrel"/>
    <property type="match status" value="1"/>
</dbReference>
<sequence length="116" mass="13099">MRFMYVVVAEKPMLPNPALREAIREMADREVKAGRMLDAGALMPRTAGAEVRIKDGKLSVTDGPFLEAKEVVGGYAVFELKDKEEAVARAVEFMQLHLDHMPEWEMSCEVRPFMQS</sequence>
<keyword evidence="4" id="KW-1185">Reference proteome</keyword>
<dbReference type="PANTHER" id="PTHR35174:SF1">
    <property type="entry name" value="BLL0086 PROTEIN"/>
    <property type="match status" value="1"/>
</dbReference>
<evidence type="ECO:0000313" key="3">
    <source>
        <dbReference type="EMBL" id="KWV56788.1"/>
    </source>
</evidence>
<evidence type="ECO:0000259" key="2">
    <source>
        <dbReference type="Pfam" id="PF03795"/>
    </source>
</evidence>
<reference evidence="3 4" key="1">
    <citation type="submission" date="2015-11" db="EMBL/GenBank/DDBJ databases">
        <title>Draft Genome Sequence of the Strain BR 10303 (Bradyrhizobium sp.) isolated from nodules of Centrolobium paraense.</title>
        <authorList>
            <person name="Zelli J.E."/>
            <person name="Simoes-Araujo J.L."/>
            <person name="Barauna A.C."/>
            <person name="Silva K."/>
        </authorList>
    </citation>
    <scope>NUCLEOTIDE SEQUENCE [LARGE SCALE GENOMIC DNA]</scope>
    <source>
        <strain evidence="3 4">BR 10303</strain>
    </source>
</reference>
<dbReference type="Pfam" id="PF03795">
    <property type="entry name" value="YCII"/>
    <property type="match status" value="1"/>
</dbReference>
<dbReference type="InterPro" id="IPR011008">
    <property type="entry name" value="Dimeric_a/b-barrel"/>
</dbReference>
<evidence type="ECO:0000313" key="4">
    <source>
        <dbReference type="Proteomes" id="UP000057737"/>
    </source>
</evidence>
<protein>
    <recommendedName>
        <fullName evidence="2">YCII-related domain-containing protein</fullName>
    </recommendedName>
</protein>
<evidence type="ECO:0000256" key="1">
    <source>
        <dbReference type="ARBA" id="ARBA00007689"/>
    </source>
</evidence>
<dbReference type="EMBL" id="LNCU01000046">
    <property type="protein sequence ID" value="KWV56788.1"/>
    <property type="molecule type" value="Genomic_DNA"/>
</dbReference>